<reference evidence="3" key="2">
    <citation type="submission" date="2016-05" db="EMBL/GenBank/DDBJ databases">
        <authorList>
            <person name="Lavstsen T."/>
            <person name="Jespersen J.S."/>
        </authorList>
    </citation>
    <scope>NUCLEOTIDE SEQUENCE [LARGE SCALE GENOMIC DNA]</scope>
</reference>
<gene>
    <name evidence="3" type="ORF">POVCU1_027650</name>
    <name evidence="2" type="ORF">POVCU2_0030390</name>
</gene>
<evidence type="ECO:0000256" key="1">
    <source>
        <dbReference type="SAM" id="MobiDB-lite"/>
    </source>
</evidence>
<name>A0A1A8WPD0_PLAOA</name>
<accession>A0A1A8WPD0</accession>
<reference evidence="4 5" key="1">
    <citation type="submission" date="2016-05" db="EMBL/GenBank/DDBJ databases">
        <authorList>
            <person name="Naeem Raeece"/>
        </authorList>
    </citation>
    <scope>NUCLEOTIDE SEQUENCE [LARGE SCALE GENOMIC DNA]</scope>
</reference>
<feature type="compositionally biased region" description="Basic residues" evidence="1">
    <location>
        <begin position="140"/>
        <end position="155"/>
    </location>
</feature>
<feature type="region of interest" description="Disordered" evidence="1">
    <location>
        <begin position="124"/>
        <end position="155"/>
    </location>
</feature>
<evidence type="ECO:0000313" key="4">
    <source>
        <dbReference type="Proteomes" id="UP000078546"/>
    </source>
</evidence>
<evidence type="ECO:0000313" key="3">
    <source>
        <dbReference type="EMBL" id="SBS94135.1"/>
    </source>
</evidence>
<dbReference type="EMBL" id="FLQU01000402">
    <property type="protein sequence ID" value="SBS85227.1"/>
    <property type="molecule type" value="Genomic_DNA"/>
</dbReference>
<organism evidence="3 4">
    <name type="scientific">Plasmodium ovale curtisi</name>
    <dbReference type="NCBI Taxonomy" id="864141"/>
    <lineage>
        <taxon>Eukaryota</taxon>
        <taxon>Sar</taxon>
        <taxon>Alveolata</taxon>
        <taxon>Apicomplexa</taxon>
        <taxon>Aconoidasida</taxon>
        <taxon>Haemosporida</taxon>
        <taxon>Plasmodiidae</taxon>
        <taxon>Plasmodium</taxon>
        <taxon>Plasmodium (Plasmodium)</taxon>
    </lineage>
</organism>
<evidence type="ECO:0000313" key="5">
    <source>
        <dbReference type="Proteomes" id="UP000078560"/>
    </source>
</evidence>
<protein>
    <submittedName>
        <fullName evidence="3">Uncharacterized protein</fullName>
    </submittedName>
</protein>
<dbReference type="EMBL" id="FLQV01000506">
    <property type="protein sequence ID" value="SBS94135.1"/>
    <property type="molecule type" value="Genomic_DNA"/>
</dbReference>
<sequence length="155" mass="17611">MGRWEVWEDGNLGNRPLTRSCQHGTLSDKGASDKRLGHNFRGEIAWKMHGGEIFLPKGSDFIRNKDHSDGLKQNYAKIISPSKHLRGKIKTNKQIMHDFTLLNRRKKCALVCMKCDAQVGEAQNGSAHNCKKEKISGARRSAKRKKREKMKRKAG</sequence>
<evidence type="ECO:0000313" key="2">
    <source>
        <dbReference type="EMBL" id="SBS85227.1"/>
    </source>
</evidence>
<dbReference type="Proteomes" id="UP000078560">
    <property type="component" value="Unassembled WGS sequence"/>
</dbReference>
<dbReference type="AlphaFoldDB" id="A0A1A8WPD0"/>
<dbReference type="Proteomes" id="UP000078546">
    <property type="component" value="Unassembled WGS sequence"/>
</dbReference>
<proteinExistence type="predicted"/>